<reference evidence="4" key="1">
    <citation type="journal article" date="2006" name="PLoS Biol.">
        <title>Macronuclear genome sequence of the ciliate Tetrahymena thermophila, a model eukaryote.</title>
        <authorList>
            <person name="Eisen J.A."/>
            <person name="Coyne R.S."/>
            <person name="Wu M."/>
            <person name="Wu D."/>
            <person name="Thiagarajan M."/>
            <person name="Wortman J.R."/>
            <person name="Badger J.H."/>
            <person name="Ren Q."/>
            <person name="Amedeo P."/>
            <person name="Jones K.M."/>
            <person name="Tallon L.J."/>
            <person name="Delcher A.L."/>
            <person name="Salzberg S.L."/>
            <person name="Silva J.C."/>
            <person name="Haas B.J."/>
            <person name="Majoros W.H."/>
            <person name="Farzad M."/>
            <person name="Carlton J.M."/>
            <person name="Smith R.K. Jr."/>
            <person name="Garg J."/>
            <person name="Pearlman R.E."/>
            <person name="Karrer K.M."/>
            <person name="Sun L."/>
            <person name="Manning G."/>
            <person name="Elde N.C."/>
            <person name="Turkewitz A.P."/>
            <person name="Asai D.J."/>
            <person name="Wilkes D.E."/>
            <person name="Wang Y."/>
            <person name="Cai H."/>
            <person name="Collins K."/>
            <person name="Stewart B.A."/>
            <person name="Lee S.R."/>
            <person name="Wilamowska K."/>
            <person name="Weinberg Z."/>
            <person name="Ruzzo W.L."/>
            <person name="Wloga D."/>
            <person name="Gaertig J."/>
            <person name="Frankel J."/>
            <person name="Tsao C.-C."/>
            <person name="Gorovsky M.A."/>
            <person name="Keeling P.J."/>
            <person name="Waller R.F."/>
            <person name="Patron N.J."/>
            <person name="Cherry J.M."/>
            <person name="Stover N.A."/>
            <person name="Krieger C.J."/>
            <person name="del Toro C."/>
            <person name="Ryder H.F."/>
            <person name="Williamson S.C."/>
            <person name="Barbeau R.A."/>
            <person name="Hamilton E.P."/>
            <person name="Orias E."/>
        </authorList>
    </citation>
    <scope>NUCLEOTIDE SEQUENCE [LARGE SCALE GENOMIC DNA]</scope>
    <source>
        <strain evidence="4">SB210</strain>
    </source>
</reference>
<dbReference type="RefSeq" id="XP_012655868.1">
    <property type="nucleotide sequence ID" value="XM_012800414.1"/>
</dbReference>
<keyword evidence="4" id="KW-1185">Reference proteome</keyword>
<dbReference type="AlphaFoldDB" id="W7X1U3"/>
<name>W7X1U3_TETTS</name>
<gene>
    <name evidence="3" type="ORF">TTHERM_001337410</name>
</gene>
<feature type="compositionally biased region" description="Low complexity" evidence="2">
    <location>
        <begin position="316"/>
        <end position="342"/>
    </location>
</feature>
<evidence type="ECO:0000313" key="3">
    <source>
        <dbReference type="EMBL" id="EWS71597.1"/>
    </source>
</evidence>
<feature type="region of interest" description="Disordered" evidence="2">
    <location>
        <begin position="315"/>
        <end position="356"/>
    </location>
</feature>
<protein>
    <submittedName>
        <fullName evidence="3">Uncharacterized protein</fullName>
    </submittedName>
</protein>
<evidence type="ECO:0000313" key="4">
    <source>
        <dbReference type="Proteomes" id="UP000009168"/>
    </source>
</evidence>
<evidence type="ECO:0000256" key="2">
    <source>
        <dbReference type="SAM" id="MobiDB-lite"/>
    </source>
</evidence>
<dbReference type="GeneID" id="24442189"/>
<dbReference type="OrthoDB" id="312417at2759"/>
<dbReference type="KEGG" id="tet:TTHERM_001337410"/>
<feature type="region of interest" description="Disordered" evidence="2">
    <location>
        <begin position="243"/>
        <end position="266"/>
    </location>
</feature>
<dbReference type="Proteomes" id="UP000009168">
    <property type="component" value="Unassembled WGS sequence"/>
</dbReference>
<evidence type="ECO:0000256" key="1">
    <source>
        <dbReference type="SAM" id="Coils"/>
    </source>
</evidence>
<sequence length="356" mass="41361">MALVSILLPAFFFEDDNDIQKQVSKQLGMKFDQFQLCSVFPTQNREGEQDHPFQEFAIKMVQSDLSLRRIEGILEEQYITQKKVEKCREALTTLALEFNNSVQSPGLKDLDTQLQKRTKKLKQVREDNRKLRQLLKAQLENSEKIRIETQTTVETLREEFDLLVRELSNIQKKEIEGIQGGNQFGQVQQNYMLANNKISNQQNQQQGLQQQYQQQQQQQQQQINGNNSNQNVQEINLQFRKFQQQQQNNYNSQQQQQGQQNLQQASNNLKQQNEYSKGNYLSQNQPGQQQTQHVNQMSLPLQKLYVGQQNLNMQIGSFGNQPNNNSNNNSGHSSNNLSNNQNIPLQVKNINSNNFV</sequence>
<feature type="coiled-coil region" evidence="1">
    <location>
        <begin position="107"/>
        <end position="218"/>
    </location>
</feature>
<accession>W7X1U3</accession>
<organism evidence="3 4">
    <name type="scientific">Tetrahymena thermophila (strain SB210)</name>
    <dbReference type="NCBI Taxonomy" id="312017"/>
    <lineage>
        <taxon>Eukaryota</taxon>
        <taxon>Sar</taxon>
        <taxon>Alveolata</taxon>
        <taxon>Ciliophora</taxon>
        <taxon>Intramacronucleata</taxon>
        <taxon>Oligohymenophorea</taxon>
        <taxon>Hymenostomatida</taxon>
        <taxon>Tetrahymenina</taxon>
        <taxon>Tetrahymenidae</taxon>
        <taxon>Tetrahymena</taxon>
    </lineage>
</organism>
<dbReference type="InParanoid" id="W7X1U3"/>
<keyword evidence="1" id="KW-0175">Coiled coil</keyword>
<proteinExistence type="predicted"/>
<dbReference type="EMBL" id="GG662395">
    <property type="protein sequence ID" value="EWS71597.1"/>
    <property type="molecule type" value="Genomic_DNA"/>
</dbReference>